<evidence type="ECO:0000313" key="1">
    <source>
        <dbReference type="EMBL" id="AKG35880.1"/>
    </source>
</evidence>
<organism evidence="1 2">
    <name type="scientific">Paenibacillus durus ATCC 35681</name>
    <dbReference type="NCBI Taxonomy" id="1333534"/>
    <lineage>
        <taxon>Bacteria</taxon>
        <taxon>Bacillati</taxon>
        <taxon>Bacillota</taxon>
        <taxon>Bacilli</taxon>
        <taxon>Bacillales</taxon>
        <taxon>Paenibacillaceae</taxon>
        <taxon>Paenibacillus</taxon>
    </lineage>
</organism>
<reference evidence="1 2" key="1">
    <citation type="submission" date="2015-03" db="EMBL/GenBank/DDBJ databases">
        <authorList>
            <person name="Abdul Halim M."/>
        </authorList>
    </citation>
    <scope>NUCLEOTIDE SEQUENCE [LARGE SCALE GENOMIC DNA]</scope>
    <source>
        <strain evidence="1 2">ATCC 35681</strain>
    </source>
</reference>
<dbReference type="EMBL" id="CP011114">
    <property type="protein sequence ID" value="AKG35880.1"/>
    <property type="molecule type" value="Genomic_DNA"/>
</dbReference>
<dbReference type="AlphaFoldDB" id="A0A0F7FAX8"/>
<accession>A0A0F7FAX8</accession>
<sequence length="93" mass="11028">MTTDDGLALHLPELDALSEFQGHRVRLRMYTYWDAKVEEDRTMADKLYRVLNLLYQGPRRTVPGRIIGRSMRVRLEQTVSDLLTFIESYLMFF</sequence>
<evidence type="ECO:0000313" key="2">
    <source>
        <dbReference type="Proteomes" id="UP000034189"/>
    </source>
</evidence>
<gene>
    <name evidence="1" type="ORF">VK70_15990</name>
</gene>
<reference evidence="1 2" key="2">
    <citation type="journal article" date="2016" name="Genome Announc.">
        <title>Genome Sequence of a Gram-Positive Diazotroph, Paenibacillus durus Type Strain ATCC 35681.</title>
        <authorList>
            <person name="Halim M.A."/>
            <person name="Rahman A.Y."/>
            <person name="Sim K.S."/>
            <person name="Yam H.C."/>
            <person name="Rahim A.A."/>
            <person name="Ghazali A.H."/>
            <person name="Najimudin N."/>
        </authorList>
    </citation>
    <scope>NUCLEOTIDE SEQUENCE [LARGE SCALE GENOMIC DNA]</scope>
    <source>
        <strain evidence="1 2">ATCC 35681</strain>
    </source>
</reference>
<proteinExistence type="predicted"/>
<dbReference type="PATRIC" id="fig|1333534.5.peg.3523"/>
<dbReference type="Proteomes" id="UP000034189">
    <property type="component" value="Chromosome"/>
</dbReference>
<protein>
    <submittedName>
        <fullName evidence="1">Uncharacterized protein</fullName>
    </submittedName>
</protein>
<name>A0A0F7FAX8_PAEDU</name>
<dbReference type="HOGENOM" id="CLU_2396817_0_0_9"/>